<name>A0ABR2G3P0_9ROSI</name>
<organism evidence="1 2">
    <name type="scientific">Hibiscus sabdariffa</name>
    <name type="common">roselle</name>
    <dbReference type="NCBI Taxonomy" id="183260"/>
    <lineage>
        <taxon>Eukaryota</taxon>
        <taxon>Viridiplantae</taxon>
        <taxon>Streptophyta</taxon>
        <taxon>Embryophyta</taxon>
        <taxon>Tracheophyta</taxon>
        <taxon>Spermatophyta</taxon>
        <taxon>Magnoliopsida</taxon>
        <taxon>eudicotyledons</taxon>
        <taxon>Gunneridae</taxon>
        <taxon>Pentapetalae</taxon>
        <taxon>rosids</taxon>
        <taxon>malvids</taxon>
        <taxon>Malvales</taxon>
        <taxon>Malvaceae</taxon>
        <taxon>Malvoideae</taxon>
        <taxon>Hibiscus</taxon>
    </lineage>
</organism>
<reference evidence="1 2" key="1">
    <citation type="journal article" date="2024" name="G3 (Bethesda)">
        <title>Genome assembly of Hibiscus sabdariffa L. provides insights into metabolisms of medicinal natural products.</title>
        <authorList>
            <person name="Kim T."/>
        </authorList>
    </citation>
    <scope>NUCLEOTIDE SEQUENCE [LARGE SCALE GENOMIC DNA]</scope>
    <source>
        <strain evidence="1">TK-2024</strain>
        <tissue evidence="1">Old leaves</tissue>
    </source>
</reference>
<keyword evidence="2" id="KW-1185">Reference proteome</keyword>
<evidence type="ECO:0000313" key="2">
    <source>
        <dbReference type="Proteomes" id="UP001472677"/>
    </source>
</evidence>
<dbReference type="Proteomes" id="UP001472677">
    <property type="component" value="Unassembled WGS sequence"/>
</dbReference>
<comment type="caution">
    <text evidence="1">The sequence shown here is derived from an EMBL/GenBank/DDBJ whole genome shotgun (WGS) entry which is preliminary data.</text>
</comment>
<evidence type="ECO:0000313" key="1">
    <source>
        <dbReference type="EMBL" id="KAK8593578.1"/>
    </source>
</evidence>
<proteinExistence type="predicted"/>
<dbReference type="EMBL" id="JBBPBM010000003">
    <property type="protein sequence ID" value="KAK8593578.1"/>
    <property type="molecule type" value="Genomic_DNA"/>
</dbReference>
<gene>
    <name evidence="1" type="ORF">V6N12_045655</name>
</gene>
<accession>A0ABR2G3P0</accession>
<sequence length="94" mass="10867">MCFFSKRQRLRVGDRNMCFFSKRQRLRVDGSFEPVVCLARLDVASRDNLELPFIVEEVWEAIHLGNGCKALGPDGYSFEFYKRGVATLHFVLCC</sequence>
<protein>
    <submittedName>
        <fullName evidence="1">Uncharacterized protein</fullName>
    </submittedName>
</protein>